<dbReference type="OrthoDB" id="45365at2759"/>
<dbReference type="SUPFAM" id="SSF54695">
    <property type="entry name" value="POZ domain"/>
    <property type="match status" value="1"/>
</dbReference>
<comment type="caution">
    <text evidence="2">The sequence shown here is derived from an EMBL/GenBank/DDBJ whole genome shotgun (WGS) entry which is preliminary data.</text>
</comment>
<dbReference type="Gene3D" id="1.25.40.420">
    <property type="match status" value="1"/>
</dbReference>
<dbReference type="InterPro" id="IPR017096">
    <property type="entry name" value="BTB-kelch_protein"/>
</dbReference>
<proteinExistence type="predicted"/>
<feature type="region of interest" description="Disordered" evidence="1">
    <location>
        <begin position="1"/>
        <end position="22"/>
    </location>
</feature>
<dbReference type="SMART" id="SM00875">
    <property type="entry name" value="BACK"/>
    <property type="match status" value="1"/>
</dbReference>
<evidence type="ECO:0000313" key="2">
    <source>
        <dbReference type="EMBL" id="CAH1781616.1"/>
    </source>
</evidence>
<dbReference type="PROSITE" id="PS50035">
    <property type="entry name" value="PLD"/>
    <property type="match status" value="1"/>
</dbReference>
<dbReference type="PANTHER" id="PTHR45632:SF3">
    <property type="entry name" value="KELCH-LIKE PROTEIN 32"/>
    <property type="match status" value="1"/>
</dbReference>
<dbReference type="Pfam" id="PF07707">
    <property type="entry name" value="BACK"/>
    <property type="match status" value="1"/>
</dbReference>
<reference evidence="2" key="1">
    <citation type="submission" date="2022-03" db="EMBL/GenBank/DDBJ databases">
        <authorList>
            <person name="Martin C."/>
        </authorList>
    </citation>
    <scope>NUCLEOTIDE SEQUENCE</scope>
</reference>
<evidence type="ECO:0000313" key="3">
    <source>
        <dbReference type="Proteomes" id="UP000749559"/>
    </source>
</evidence>
<dbReference type="PANTHER" id="PTHR45632">
    <property type="entry name" value="LD33804P"/>
    <property type="match status" value="1"/>
</dbReference>
<dbReference type="InterPro" id="IPR011333">
    <property type="entry name" value="SKP1/BTB/POZ_sf"/>
</dbReference>
<name>A0A8J1UCB3_OWEFU</name>
<sequence>MLSTRMSSTTPTPPNEVGMSENKFTDSKRASDLLLGMSSLYANKQMSDVTLVVDNQDYPCHRNILAISSPFFMAMFTNDLAEKQQDKIKLKDLDSKTMELILDYIYTGTVNLCEETVPNLLSAANLFQLLSLRDGCATFMTKHVTISNCIGVYFFAKAHQCIPLANSAKEILMSRFTILCREQEFLSLPYDKLIEIIKCSDLSVVKEEKIYEACITWLNCNTEERLPYLPQIMQYIRFANISSYYFCDKIDKNPSFVQSEELKEILQKVRYCHMLKNRHHEMDLDFRTRAGMPEERVIVVMANPYAEDNVRKYNSMDALIPETGEVKHICKLPNSLFMPAAAVTGDNKIFLSGGTVRKFNYRGSISNEGVVQSLYMFDDVSCVWLVKKPMIYARFHHKLTVVDGYIFAIGGQNNQNEYLNSVEKYDLQSNIWTQVEPMPKIARCVAATSYRGDLYVFGGESKTEVYDSVYRYNLLDDQWTDLPPMSIGRSLAGCGIYKDKIYIIGGNSALSNRWKRDFIPEECVNTVEVFDPETNSWGTGPDLPNAVCGAAVVKHGCEILVVGGEDANSWMAGSCRLRDVDGVEKWIEEIELQSVMSAFACVTANIPKEFMKDIDSVMM</sequence>
<gene>
    <name evidence="2" type="ORF">OFUS_LOCUS8176</name>
</gene>
<dbReference type="EMBL" id="CAIIXF020000004">
    <property type="protein sequence ID" value="CAH1781616.1"/>
    <property type="molecule type" value="Genomic_DNA"/>
</dbReference>
<dbReference type="SMART" id="SM00225">
    <property type="entry name" value="BTB"/>
    <property type="match status" value="1"/>
</dbReference>
<dbReference type="Gene3D" id="3.30.710.10">
    <property type="entry name" value="Potassium Channel Kv1.1, Chain A"/>
    <property type="match status" value="1"/>
</dbReference>
<dbReference type="GO" id="GO:0003824">
    <property type="term" value="F:catalytic activity"/>
    <property type="evidence" value="ECO:0007669"/>
    <property type="project" value="InterPro"/>
</dbReference>
<dbReference type="SUPFAM" id="SSF117281">
    <property type="entry name" value="Kelch motif"/>
    <property type="match status" value="1"/>
</dbReference>
<dbReference type="Pfam" id="PF24681">
    <property type="entry name" value="Kelch_KLHDC2_KLHL20_DRC7"/>
    <property type="match status" value="1"/>
</dbReference>
<organism evidence="2 3">
    <name type="scientific">Owenia fusiformis</name>
    <name type="common">Polychaete worm</name>
    <dbReference type="NCBI Taxonomy" id="6347"/>
    <lineage>
        <taxon>Eukaryota</taxon>
        <taxon>Metazoa</taxon>
        <taxon>Spiralia</taxon>
        <taxon>Lophotrochozoa</taxon>
        <taxon>Annelida</taxon>
        <taxon>Polychaeta</taxon>
        <taxon>Sedentaria</taxon>
        <taxon>Canalipalpata</taxon>
        <taxon>Sabellida</taxon>
        <taxon>Oweniida</taxon>
        <taxon>Oweniidae</taxon>
        <taxon>Owenia</taxon>
    </lineage>
</organism>
<dbReference type="InterPro" id="IPR015915">
    <property type="entry name" value="Kelch-typ_b-propeller"/>
</dbReference>
<accession>A0A8J1UCB3</accession>
<dbReference type="PROSITE" id="PS50097">
    <property type="entry name" value="BTB"/>
    <property type="match status" value="1"/>
</dbReference>
<dbReference type="SMART" id="SM00612">
    <property type="entry name" value="Kelch"/>
    <property type="match status" value="4"/>
</dbReference>
<dbReference type="InterPro" id="IPR001736">
    <property type="entry name" value="PLipase_D/transphosphatidylase"/>
</dbReference>
<dbReference type="InterPro" id="IPR011705">
    <property type="entry name" value="BACK"/>
</dbReference>
<dbReference type="InterPro" id="IPR006652">
    <property type="entry name" value="Kelch_1"/>
</dbReference>
<keyword evidence="3" id="KW-1185">Reference proteome</keyword>
<dbReference type="AlphaFoldDB" id="A0A8J1UCB3"/>
<dbReference type="InterPro" id="IPR000210">
    <property type="entry name" value="BTB/POZ_dom"/>
</dbReference>
<dbReference type="Pfam" id="PF00651">
    <property type="entry name" value="BTB"/>
    <property type="match status" value="1"/>
</dbReference>
<dbReference type="Proteomes" id="UP000749559">
    <property type="component" value="Unassembled WGS sequence"/>
</dbReference>
<evidence type="ECO:0000256" key="1">
    <source>
        <dbReference type="SAM" id="MobiDB-lite"/>
    </source>
</evidence>
<protein>
    <submittedName>
        <fullName evidence="2">Uncharacterized protein</fullName>
    </submittedName>
</protein>
<dbReference type="Gene3D" id="2.120.10.80">
    <property type="entry name" value="Kelch-type beta propeller"/>
    <property type="match status" value="1"/>
</dbReference>
<dbReference type="FunFam" id="1.25.40.420:FF:000001">
    <property type="entry name" value="Kelch-like family member 12"/>
    <property type="match status" value="1"/>
</dbReference>
<dbReference type="PIRSF" id="PIRSF037037">
    <property type="entry name" value="Kelch-like_protein_gigaxonin"/>
    <property type="match status" value="1"/>
</dbReference>